<dbReference type="AlphaFoldDB" id="A0A803P6X2"/>
<evidence type="ECO:0000313" key="2">
    <source>
        <dbReference type="EnsemblPlants" id="cds.evm.model.03.1849"/>
    </source>
</evidence>
<reference evidence="2" key="2">
    <citation type="submission" date="2021-03" db="UniProtKB">
        <authorList>
            <consortium name="EnsemblPlants"/>
        </authorList>
    </citation>
    <scope>IDENTIFICATION</scope>
</reference>
<dbReference type="EnsemblPlants" id="evm.model.03.1849">
    <property type="protein sequence ID" value="cds.evm.model.03.1849"/>
    <property type="gene ID" value="evm.TU.03.1849"/>
</dbReference>
<organism evidence="2 3">
    <name type="scientific">Cannabis sativa</name>
    <name type="common">Hemp</name>
    <name type="synonym">Marijuana</name>
    <dbReference type="NCBI Taxonomy" id="3483"/>
    <lineage>
        <taxon>Eukaryota</taxon>
        <taxon>Viridiplantae</taxon>
        <taxon>Streptophyta</taxon>
        <taxon>Embryophyta</taxon>
        <taxon>Tracheophyta</taxon>
        <taxon>Spermatophyta</taxon>
        <taxon>Magnoliopsida</taxon>
        <taxon>eudicotyledons</taxon>
        <taxon>Gunneridae</taxon>
        <taxon>Pentapetalae</taxon>
        <taxon>rosids</taxon>
        <taxon>fabids</taxon>
        <taxon>Rosales</taxon>
        <taxon>Cannabaceae</taxon>
        <taxon>Cannabis</taxon>
    </lineage>
</organism>
<sequence length="88" mass="9828">MLEESRKKISGELGRLPNHEGGALRVPRDNLIGGGIFYQHREHWSKPEVNLIKINVDKTILAEAGAYGASVLAQDSNALLILWYILVY</sequence>
<dbReference type="Proteomes" id="UP000596661">
    <property type="component" value="Chromosome 3"/>
</dbReference>
<dbReference type="Gramene" id="evm.model.03.1849">
    <property type="protein sequence ID" value="cds.evm.model.03.1849"/>
    <property type="gene ID" value="evm.TU.03.1849"/>
</dbReference>
<reference evidence="2" key="1">
    <citation type="submission" date="2018-11" db="EMBL/GenBank/DDBJ databases">
        <authorList>
            <person name="Grassa J C."/>
        </authorList>
    </citation>
    <scope>NUCLEOTIDE SEQUENCE [LARGE SCALE GENOMIC DNA]</scope>
</reference>
<evidence type="ECO:0000256" key="1">
    <source>
        <dbReference type="SAM" id="MobiDB-lite"/>
    </source>
</evidence>
<keyword evidence="3" id="KW-1185">Reference proteome</keyword>
<feature type="region of interest" description="Disordered" evidence="1">
    <location>
        <begin position="1"/>
        <end position="21"/>
    </location>
</feature>
<feature type="compositionally biased region" description="Basic and acidic residues" evidence="1">
    <location>
        <begin position="1"/>
        <end position="10"/>
    </location>
</feature>
<proteinExistence type="predicted"/>
<dbReference type="EMBL" id="UZAU01000335">
    <property type="status" value="NOT_ANNOTATED_CDS"/>
    <property type="molecule type" value="Genomic_DNA"/>
</dbReference>
<evidence type="ECO:0000313" key="3">
    <source>
        <dbReference type="Proteomes" id="UP000596661"/>
    </source>
</evidence>
<name>A0A803P6X2_CANSA</name>
<protein>
    <submittedName>
        <fullName evidence="2">Uncharacterized protein</fullName>
    </submittedName>
</protein>
<accession>A0A803P6X2</accession>